<dbReference type="STRING" id="1806892.AZH43_07100"/>
<organism evidence="1 2">
    <name type="scientific">Acinetobacter pragensis</name>
    <dbReference type="NCBI Taxonomy" id="1806892"/>
    <lineage>
        <taxon>Bacteria</taxon>
        <taxon>Pseudomonadati</taxon>
        <taxon>Pseudomonadota</taxon>
        <taxon>Gammaproteobacteria</taxon>
        <taxon>Moraxellales</taxon>
        <taxon>Moraxellaceae</taxon>
        <taxon>Acinetobacter</taxon>
    </lineage>
</organism>
<dbReference type="Proteomes" id="UP000076276">
    <property type="component" value="Unassembled WGS sequence"/>
</dbReference>
<comment type="caution">
    <text evidence="1">The sequence shown here is derived from an EMBL/GenBank/DDBJ whole genome shotgun (WGS) entry which is preliminary data.</text>
</comment>
<evidence type="ECO:0008006" key="3">
    <source>
        <dbReference type="Google" id="ProtNLM"/>
    </source>
</evidence>
<evidence type="ECO:0000313" key="1">
    <source>
        <dbReference type="EMBL" id="KYQ73188.1"/>
    </source>
</evidence>
<protein>
    <recommendedName>
        <fullName evidence="3">Spore coat protein U domain-containing protein</fullName>
    </recommendedName>
</protein>
<keyword evidence="2" id="KW-1185">Reference proteome</keyword>
<gene>
    <name evidence="1" type="ORF">AZH43_07100</name>
</gene>
<sequence>MNSGSGNNGMLKYLNHSICTQQAVETQYGKLNWNTAAAQPDHTKNRYVVTVRVADRISPLLPAGEYKDQLSVYIEY</sequence>
<accession>A0A151Y576</accession>
<dbReference type="EMBL" id="LUAW01000011">
    <property type="protein sequence ID" value="KYQ73188.1"/>
    <property type="molecule type" value="Genomic_DNA"/>
</dbReference>
<reference evidence="1 2" key="1">
    <citation type="submission" date="2016-03" db="EMBL/GenBank/DDBJ databases">
        <title>Acinetobacter genomospecies 28 strain ANC 4149.</title>
        <authorList>
            <person name="Radolfova-Krizova L."/>
            <person name="Nemec A."/>
        </authorList>
    </citation>
    <scope>NUCLEOTIDE SEQUENCE [LARGE SCALE GENOMIC DNA]</scope>
    <source>
        <strain evidence="1 2">ANC 4149</strain>
    </source>
</reference>
<name>A0A151Y576_9GAMM</name>
<dbReference type="RefSeq" id="WP_067666481.1">
    <property type="nucleotide sequence ID" value="NZ_CBCSIK010000008.1"/>
</dbReference>
<dbReference type="AlphaFoldDB" id="A0A151Y576"/>
<proteinExistence type="predicted"/>
<evidence type="ECO:0000313" key="2">
    <source>
        <dbReference type="Proteomes" id="UP000076276"/>
    </source>
</evidence>
<dbReference type="OrthoDB" id="8901110at2"/>